<dbReference type="STRING" id="1134406.ADN00_09920"/>
<organism evidence="1 2">
    <name type="scientific">Ornatilinea apprima</name>
    <dbReference type="NCBI Taxonomy" id="1134406"/>
    <lineage>
        <taxon>Bacteria</taxon>
        <taxon>Bacillati</taxon>
        <taxon>Chloroflexota</taxon>
        <taxon>Anaerolineae</taxon>
        <taxon>Anaerolineales</taxon>
        <taxon>Anaerolineaceae</taxon>
        <taxon>Ornatilinea</taxon>
    </lineage>
</organism>
<reference evidence="1 2" key="1">
    <citation type="submission" date="2015-07" db="EMBL/GenBank/DDBJ databases">
        <title>Genome sequence of Ornatilinea apprima DSM 23815.</title>
        <authorList>
            <person name="Hemp J."/>
            <person name="Ward L.M."/>
            <person name="Pace L.A."/>
            <person name="Fischer W.W."/>
        </authorList>
    </citation>
    <scope>NUCLEOTIDE SEQUENCE [LARGE SCALE GENOMIC DNA]</scope>
    <source>
        <strain evidence="1 2">P3M-1</strain>
    </source>
</reference>
<dbReference type="Proteomes" id="UP000050417">
    <property type="component" value="Unassembled WGS sequence"/>
</dbReference>
<comment type="caution">
    <text evidence="1">The sequence shown here is derived from an EMBL/GenBank/DDBJ whole genome shotgun (WGS) entry which is preliminary data.</text>
</comment>
<dbReference type="EMBL" id="LGCL01000024">
    <property type="protein sequence ID" value="KPL76906.1"/>
    <property type="molecule type" value="Genomic_DNA"/>
</dbReference>
<dbReference type="OrthoDB" id="9802230at2"/>
<accession>A0A0N8GN24</accession>
<sequence length="123" mass="13953">MTLKTEFEFELPMGYVDKEGNLHKKGTMRLATAMDEITILNDMRVQSNEAYIVIVLLARVITSLGSVSHITTNVIENLFAADLTFLQEFYRQINETGHTRREYTCPHCQKPIEVDLSTLGGQS</sequence>
<evidence type="ECO:0008006" key="3">
    <source>
        <dbReference type="Google" id="ProtNLM"/>
    </source>
</evidence>
<keyword evidence="2" id="KW-1185">Reference proteome</keyword>
<dbReference type="AlphaFoldDB" id="A0A0N8GN24"/>
<name>A0A0N8GN24_9CHLR</name>
<gene>
    <name evidence="1" type="ORF">ADN00_09920</name>
</gene>
<evidence type="ECO:0000313" key="1">
    <source>
        <dbReference type="EMBL" id="KPL76906.1"/>
    </source>
</evidence>
<evidence type="ECO:0000313" key="2">
    <source>
        <dbReference type="Proteomes" id="UP000050417"/>
    </source>
</evidence>
<protein>
    <recommendedName>
        <fullName evidence="3">Phage tail assembly protein</fullName>
    </recommendedName>
</protein>
<dbReference type="RefSeq" id="WP_075062843.1">
    <property type="nucleotide sequence ID" value="NZ_LGCL01000024.1"/>
</dbReference>
<proteinExistence type="predicted"/>